<dbReference type="PANTHER" id="PTHR47683:SF2">
    <property type="entry name" value="RNA-BINDING S4 DOMAIN-CONTAINING PROTEIN"/>
    <property type="match status" value="1"/>
</dbReference>
<dbReference type="SUPFAM" id="SSF55120">
    <property type="entry name" value="Pseudouridine synthase"/>
    <property type="match status" value="1"/>
</dbReference>
<dbReference type="PROSITE" id="PS50889">
    <property type="entry name" value="S4"/>
    <property type="match status" value="1"/>
</dbReference>
<evidence type="ECO:0000313" key="7">
    <source>
        <dbReference type="Proteomes" id="UP000321491"/>
    </source>
</evidence>
<sequence length="246" mass="28131">MSDSRIRLQKAIAESGVTSRRKAEKLIVDGKVKVNGVTVTTLGTKVSKKDEIEVNGIKLEKEEPVYFLFYKPREVISSVKDDKNRKVVLDFFPEIKERIFPIGRLDYQSSGLLLLTNDGDFANVVMHPRHGIEKVYIVKVKGIPQKHELFQMKKGVRDGKDLLKALHWKVLSVDSKQKTTILEITLGEGKNRHIRRMMNGIGYPVLKIKREKYGFLTLDGLQPGEHRPLTPKEVKQMWNLGTKNVE</sequence>
<evidence type="ECO:0000256" key="4">
    <source>
        <dbReference type="RuleBase" id="RU003887"/>
    </source>
</evidence>
<gene>
    <name evidence="6" type="primary">rluB</name>
    <name evidence="6" type="ORF">CQU01_20830</name>
</gene>
<dbReference type="OrthoDB" id="9807213at2"/>
<organism evidence="6 7">
    <name type="scientific">Cerasibacillus quisquiliarum</name>
    <dbReference type="NCBI Taxonomy" id="227865"/>
    <lineage>
        <taxon>Bacteria</taxon>
        <taxon>Bacillati</taxon>
        <taxon>Bacillota</taxon>
        <taxon>Bacilli</taxon>
        <taxon>Bacillales</taxon>
        <taxon>Bacillaceae</taxon>
        <taxon>Cerasibacillus</taxon>
    </lineage>
</organism>
<name>A0A511UYX6_9BACI</name>
<dbReference type="NCBIfam" id="TIGR00093">
    <property type="entry name" value="pseudouridine synthase"/>
    <property type="match status" value="1"/>
</dbReference>
<proteinExistence type="inferred from homology"/>
<evidence type="ECO:0000259" key="5">
    <source>
        <dbReference type="SMART" id="SM00363"/>
    </source>
</evidence>
<dbReference type="InterPro" id="IPR042092">
    <property type="entry name" value="PsdUridine_s_RsuA/RluB/E/F_cat"/>
</dbReference>
<dbReference type="FunFam" id="3.30.70.580:FF:000005">
    <property type="entry name" value="Pseudouridine synthase"/>
    <property type="match status" value="1"/>
</dbReference>
<dbReference type="EC" id="5.4.99.-" evidence="4"/>
<comment type="caution">
    <text evidence="6">The sequence shown here is derived from an EMBL/GenBank/DDBJ whole genome shotgun (WGS) entry which is preliminary data.</text>
</comment>
<evidence type="ECO:0000256" key="1">
    <source>
        <dbReference type="ARBA" id="ARBA00008348"/>
    </source>
</evidence>
<dbReference type="Gene3D" id="3.10.290.10">
    <property type="entry name" value="RNA-binding S4 domain"/>
    <property type="match status" value="1"/>
</dbReference>
<feature type="domain" description="RNA-binding S4" evidence="5">
    <location>
        <begin position="6"/>
        <end position="63"/>
    </location>
</feature>
<dbReference type="EMBL" id="BJXW01000023">
    <property type="protein sequence ID" value="GEN31845.1"/>
    <property type="molecule type" value="Genomic_DNA"/>
</dbReference>
<dbReference type="GO" id="GO:0120159">
    <property type="term" value="F:rRNA pseudouridine synthase activity"/>
    <property type="evidence" value="ECO:0007669"/>
    <property type="project" value="UniProtKB-ARBA"/>
</dbReference>
<dbReference type="PANTHER" id="PTHR47683">
    <property type="entry name" value="PSEUDOURIDINE SYNTHASE FAMILY PROTEIN-RELATED"/>
    <property type="match status" value="1"/>
</dbReference>
<dbReference type="CDD" id="cd00165">
    <property type="entry name" value="S4"/>
    <property type="match status" value="1"/>
</dbReference>
<dbReference type="SMART" id="SM00363">
    <property type="entry name" value="S4"/>
    <property type="match status" value="1"/>
</dbReference>
<dbReference type="FunFam" id="3.10.290.10:FF:000003">
    <property type="entry name" value="Pseudouridine synthase"/>
    <property type="match status" value="1"/>
</dbReference>
<accession>A0A511UYX6</accession>
<evidence type="ECO:0000256" key="3">
    <source>
        <dbReference type="PROSITE-ProRule" id="PRU00182"/>
    </source>
</evidence>
<dbReference type="InterPro" id="IPR018496">
    <property type="entry name" value="PsdUridine_synth_RsuA/RluB_CS"/>
</dbReference>
<dbReference type="InterPro" id="IPR000748">
    <property type="entry name" value="PsdUridine_synth_RsuA/RluB/E/F"/>
</dbReference>
<dbReference type="SUPFAM" id="SSF55174">
    <property type="entry name" value="Alpha-L RNA-binding motif"/>
    <property type="match status" value="1"/>
</dbReference>
<dbReference type="InterPro" id="IPR036986">
    <property type="entry name" value="S4_RNA-bd_sf"/>
</dbReference>
<evidence type="ECO:0000313" key="6">
    <source>
        <dbReference type="EMBL" id="GEN31845.1"/>
    </source>
</evidence>
<keyword evidence="7" id="KW-1185">Reference proteome</keyword>
<dbReference type="Gene3D" id="3.30.70.1560">
    <property type="entry name" value="Alpha-L RNA-binding motif"/>
    <property type="match status" value="1"/>
</dbReference>
<dbReference type="PROSITE" id="PS01149">
    <property type="entry name" value="PSI_RSU"/>
    <property type="match status" value="1"/>
</dbReference>
<dbReference type="Proteomes" id="UP000321491">
    <property type="component" value="Unassembled WGS sequence"/>
</dbReference>
<dbReference type="InterPro" id="IPR020103">
    <property type="entry name" value="PsdUridine_synth_cat_dom_sf"/>
</dbReference>
<dbReference type="AlphaFoldDB" id="A0A511UYX6"/>
<protein>
    <recommendedName>
        <fullName evidence="4">Pseudouridine synthase</fullName>
        <ecNumber evidence="4">5.4.99.-</ecNumber>
    </recommendedName>
</protein>
<dbReference type="Gene3D" id="3.30.70.580">
    <property type="entry name" value="Pseudouridine synthase I, catalytic domain, N-terminal subdomain"/>
    <property type="match status" value="1"/>
</dbReference>
<reference evidence="6 7" key="1">
    <citation type="submission" date="2019-07" db="EMBL/GenBank/DDBJ databases">
        <title>Whole genome shotgun sequence of Cerasibacillus quisquiliarum NBRC 102429.</title>
        <authorList>
            <person name="Hosoyama A."/>
            <person name="Uohara A."/>
            <person name="Ohji S."/>
            <person name="Ichikawa N."/>
        </authorList>
    </citation>
    <scope>NUCLEOTIDE SEQUENCE [LARGE SCALE GENOMIC DNA]</scope>
    <source>
        <strain evidence="6 7">NBRC 102429</strain>
    </source>
</reference>
<dbReference type="GO" id="GO:0003723">
    <property type="term" value="F:RNA binding"/>
    <property type="evidence" value="ECO:0007669"/>
    <property type="project" value="UniProtKB-KW"/>
</dbReference>
<dbReference type="Pfam" id="PF00849">
    <property type="entry name" value="PseudoU_synth_2"/>
    <property type="match status" value="1"/>
</dbReference>
<keyword evidence="3" id="KW-0694">RNA-binding</keyword>
<comment type="similarity">
    <text evidence="1 4">Belongs to the pseudouridine synthase RsuA family.</text>
</comment>
<dbReference type="Pfam" id="PF01479">
    <property type="entry name" value="S4"/>
    <property type="match status" value="1"/>
</dbReference>
<dbReference type="InterPro" id="IPR020094">
    <property type="entry name" value="TruA/RsuA/RluB/E/F_N"/>
</dbReference>
<keyword evidence="2 4" id="KW-0413">Isomerase</keyword>
<dbReference type="InterPro" id="IPR002942">
    <property type="entry name" value="S4_RNA-bd"/>
</dbReference>
<dbReference type="GO" id="GO:0000455">
    <property type="term" value="P:enzyme-directed rRNA pseudouridine synthesis"/>
    <property type="evidence" value="ECO:0007669"/>
    <property type="project" value="UniProtKB-ARBA"/>
</dbReference>
<evidence type="ECO:0000256" key="2">
    <source>
        <dbReference type="ARBA" id="ARBA00023235"/>
    </source>
</evidence>
<dbReference type="CDD" id="cd02870">
    <property type="entry name" value="PseudoU_synth_RsuA_like"/>
    <property type="match status" value="1"/>
</dbReference>
<dbReference type="InterPro" id="IPR006145">
    <property type="entry name" value="PsdUridine_synth_RsuA/RluA"/>
</dbReference>
<dbReference type="InterPro" id="IPR050343">
    <property type="entry name" value="RsuA_PseudoU_synthase"/>
</dbReference>
<dbReference type="RefSeq" id="WP_146938226.1">
    <property type="nucleotide sequence ID" value="NZ_BJXW01000023.1"/>
</dbReference>